<sequence length="307" mass="33151">MSPCVWLITGANSGLGLALAEHVLSRGDKVIATARNIAKLPASLDTASPLQLDLNSSPAEIKAVGLKALEIHGHVDVLVNMAGYGLESPVEELDPTELIAQFQTNFFSAIYLIQALLPSFRFRKSGTILNVSSIGSIDAAAGLSAYTASKAALDAMSEALALELAPWGIRVFIVQPGFFYTNWFATAASIGEASRRAPEESGKTGVYTDLYGLSSRILPYNLGIRRVGDTQKAAQRMFDVATGTGLAEGLEMKEGWLRVLLGRDSGERFLSRVQTWKENVEATEKIWSSTEIDPAKLEEMRREAGLD</sequence>
<feature type="domain" description="Ketoreductase" evidence="5">
    <location>
        <begin position="4"/>
        <end position="176"/>
    </location>
</feature>
<evidence type="ECO:0000256" key="3">
    <source>
        <dbReference type="ARBA" id="ARBA00023002"/>
    </source>
</evidence>
<dbReference type="PRINTS" id="PR00081">
    <property type="entry name" value="GDHRDH"/>
</dbReference>
<evidence type="ECO:0000313" key="6">
    <source>
        <dbReference type="EMBL" id="ETW78842.1"/>
    </source>
</evidence>
<dbReference type="InterPro" id="IPR057326">
    <property type="entry name" value="KR_dom"/>
</dbReference>
<name>W4JZ76_HETIT</name>
<dbReference type="InterPro" id="IPR020904">
    <property type="entry name" value="Sc_DH/Rdtase_CS"/>
</dbReference>
<dbReference type="KEGG" id="hir:HETIRDRAFT_324769"/>
<dbReference type="PRINTS" id="PR00080">
    <property type="entry name" value="SDRFAMILY"/>
</dbReference>
<dbReference type="PROSITE" id="PS00061">
    <property type="entry name" value="ADH_SHORT"/>
    <property type="match status" value="1"/>
</dbReference>
<evidence type="ECO:0000256" key="4">
    <source>
        <dbReference type="RuleBase" id="RU000363"/>
    </source>
</evidence>
<protein>
    <recommendedName>
        <fullName evidence="5">Ketoreductase domain-containing protein</fullName>
    </recommendedName>
</protein>
<accession>W4JZ76</accession>
<dbReference type="PANTHER" id="PTHR43976:SF16">
    <property type="entry name" value="SHORT-CHAIN DEHYDROGENASE_REDUCTASE FAMILY PROTEIN"/>
    <property type="match status" value="1"/>
</dbReference>
<reference evidence="6 7" key="1">
    <citation type="journal article" date="2012" name="New Phytol.">
        <title>Insight into trade-off between wood decay and parasitism from the genome of a fungal forest pathogen.</title>
        <authorList>
            <person name="Olson A."/>
            <person name="Aerts A."/>
            <person name="Asiegbu F."/>
            <person name="Belbahri L."/>
            <person name="Bouzid O."/>
            <person name="Broberg A."/>
            <person name="Canback B."/>
            <person name="Coutinho P.M."/>
            <person name="Cullen D."/>
            <person name="Dalman K."/>
            <person name="Deflorio G."/>
            <person name="van Diepen L.T."/>
            <person name="Dunand C."/>
            <person name="Duplessis S."/>
            <person name="Durling M."/>
            <person name="Gonthier P."/>
            <person name="Grimwood J."/>
            <person name="Fossdal C.G."/>
            <person name="Hansson D."/>
            <person name="Henrissat B."/>
            <person name="Hietala A."/>
            <person name="Himmelstrand K."/>
            <person name="Hoffmeister D."/>
            <person name="Hogberg N."/>
            <person name="James T.Y."/>
            <person name="Karlsson M."/>
            <person name="Kohler A."/>
            <person name="Kues U."/>
            <person name="Lee Y.H."/>
            <person name="Lin Y.C."/>
            <person name="Lind M."/>
            <person name="Lindquist E."/>
            <person name="Lombard V."/>
            <person name="Lucas S."/>
            <person name="Lunden K."/>
            <person name="Morin E."/>
            <person name="Murat C."/>
            <person name="Park J."/>
            <person name="Raffaello T."/>
            <person name="Rouze P."/>
            <person name="Salamov A."/>
            <person name="Schmutz J."/>
            <person name="Solheim H."/>
            <person name="Stahlberg J."/>
            <person name="Velez H."/>
            <person name="de Vries R.P."/>
            <person name="Wiebenga A."/>
            <person name="Woodward S."/>
            <person name="Yakovlev I."/>
            <person name="Garbelotto M."/>
            <person name="Martin F."/>
            <person name="Grigoriev I.V."/>
            <person name="Stenlid J."/>
        </authorList>
    </citation>
    <scope>NUCLEOTIDE SEQUENCE [LARGE SCALE GENOMIC DNA]</scope>
    <source>
        <strain evidence="6 7">TC 32-1</strain>
    </source>
</reference>
<dbReference type="STRING" id="747525.W4JZ76"/>
<dbReference type="OrthoDB" id="1274115at2759"/>
<evidence type="ECO:0000259" key="5">
    <source>
        <dbReference type="SMART" id="SM00822"/>
    </source>
</evidence>
<keyword evidence="2" id="KW-0521">NADP</keyword>
<keyword evidence="3" id="KW-0560">Oxidoreductase</keyword>
<dbReference type="HOGENOM" id="CLU_010194_2_9_1"/>
<dbReference type="RefSeq" id="XP_009549141.1">
    <property type="nucleotide sequence ID" value="XM_009550846.1"/>
</dbReference>
<dbReference type="GO" id="GO:0016491">
    <property type="term" value="F:oxidoreductase activity"/>
    <property type="evidence" value="ECO:0007669"/>
    <property type="project" value="UniProtKB-KW"/>
</dbReference>
<dbReference type="SMART" id="SM00822">
    <property type="entry name" value="PKS_KR"/>
    <property type="match status" value="1"/>
</dbReference>
<evidence type="ECO:0000256" key="1">
    <source>
        <dbReference type="ARBA" id="ARBA00006484"/>
    </source>
</evidence>
<dbReference type="InterPro" id="IPR051911">
    <property type="entry name" value="SDR_oxidoreductase"/>
</dbReference>
<dbReference type="EMBL" id="KI925461">
    <property type="protein sequence ID" value="ETW78842.1"/>
    <property type="molecule type" value="Genomic_DNA"/>
</dbReference>
<dbReference type="InterPro" id="IPR036291">
    <property type="entry name" value="NAD(P)-bd_dom_sf"/>
</dbReference>
<dbReference type="GeneID" id="20671079"/>
<dbReference type="PANTHER" id="PTHR43976">
    <property type="entry name" value="SHORT CHAIN DEHYDROGENASE"/>
    <property type="match status" value="1"/>
</dbReference>
<dbReference type="InterPro" id="IPR002347">
    <property type="entry name" value="SDR_fam"/>
</dbReference>
<dbReference type="AlphaFoldDB" id="W4JZ76"/>
<keyword evidence="7" id="KW-1185">Reference proteome</keyword>
<dbReference type="Gene3D" id="3.40.50.720">
    <property type="entry name" value="NAD(P)-binding Rossmann-like Domain"/>
    <property type="match status" value="1"/>
</dbReference>
<dbReference type="SUPFAM" id="SSF51735">
    <property type="entry name" value="NAD(P)-binding Rossmann-fold domains"/>
    <property type="match status" value="1"/>
</dbReference>
<dbReference type="Pfam" id="PF00106">
    <property type="entry name" value="adh_short"/>
    <property type="match status" value="1"/>
</dbReference>
<proteinExistence type="inferred from homology"/>
<comment type="similarity">
    <text evidence="1 4">Belongs to the short-chain dehydrogenases/reductases (SDR) family.</text>
</comment>
<dbReference type="eggNOG" id="KOG1205">
    <property type="taxonomic scope" value="Eukaryota"/>
</dbReference>
<dbReference type="InParanoid" id="W4JZ76"/>
<evidence type="ECO:0000313" key="7">
    <source>
        <dbReference type="Proteomes" id="UP000030671"/>
    </source>
</evidence>
<organism evidence="6 7">
    <name type="scientific">Heterobasidion irregulare (strain TC 32-1)</name>
    <dbReference type="NCBI Taxonomy" id="747525"/>
    <lineage>
        <taxon>Eukaryota</taxon>
        <taxon>Fungi</taxon>
        <taxon>Dikarya</taxon>
        <taxon>Basidiomycota</taxon>
        <taxon>Agaricomycotina</taxon>
        <taxon>Agaricomycetes</taxon>
        <taxon>Russulales</taxon>
        <taxon>Bondarzewiaceae</taxon>
        <taxon>Heterobasidion</taxon>
        <taxon>Heterobasidion annosum species complex</taxon>
    </lineage>
</organism>
<evidence type="ECO:0000256" key="2">
    <source>
        <dbReference type="ARBA" id="ARBA00022857"/>
    </source>
</evidence>
<dbReference type="Proteomes" id="UP000030671">
    <property type="component" value="Unassembled WGS sequence"/>
</dbReference>
<dbReference type="CDD" id="cd05374">
    <property type="entry name" value="17beta-HSD-like_SDR_c"/>
    <property type="match status" value="1"/>
</dbReference>
<gene>
    <name evidence="6" type="ORF">HETIRDRAFT_324769</name>
</gene>